<dbReference type="AlphaFoldDB" id="X0VN56"/>
<feature type="non-terminal residue" evidence="1">
    <location>
        <position position="1"/>
    </location>
</feature>
<gene>
    <name evidence="1" type="ORF">S01H1_35592</name>
</gene>
<dbReference type="Gene3D" id="3.40.50.1820">
    <property type="entry name" value="alpha/beta hydrolase"/>
    <property type="match status" value="1"/>
</dbReference>
<proteinExistence type="predicted"/>
<evidence type="ECO:0008006" key="2">
    <source>
        <dbReference type="Google" id="ProtNLM"/>
    </source>
</evidence>
<dbReference type="EMBL" id="BARS01022246">
    <property type="protein sequence ID" value="GAG12587.1"/>
    <property type="molecule type" value="Genomic_DNA"/>
</dbReference>
<comment type="caution">
    <text evidence="1">The sequence shown here is derived from an EMBL/GenBank/DDBJ whole genome shotgun (WGS) entry which is preliminary data.</text>
</comment>
<evidence type="ECO:0000313" key="1">
    <source>
        <dbReference type="EMBL" id="GAG12587.1"/>
    </source>
</evidence>
<dbReference type="InterPro" id="IPR029058">
    <property type="entry name" value="AB_hydrolase_fold"/>
</dbReference>
<protein>
    <recommendedName>
        <fullName evidence="2">Fungal lipase-like domain-containing protein</fullName>
    </recommendedName>
</protein>
<dbReference type="SUPFAM" id="SSF53474">
    <property type="entry name" value="alpha/beta-Hydrolases"/>
    <property type="match status" value="1"/>
</dbReference>
<sequence length="265" mass="29520">DLVEYILLLLVVGAAWAVALAINDRRVRACDGSGNPEQDIVVFVEALRWLFIVWGFPRFCRGLRRGGCQQQVRLFRWSGSAGALLVLPDYLCRHRLLTKARRLARFLDELAERHPGRTIHLVGYSTGGFLVLEALKRLRHPVPVGEVILLAGALSPYYHTHELSDRARRVHNFYSYRDFLISGLAPLVFGSNDGRRGLACGMVGFRPQHSASRPEFVIQHPWSTSAIRLGYFGDHFSITSSAFVARRIAPLVAGPSDLSTATGDT</sequence>
<organism evidence="1">
    <name type="scientific">marine sediment metagenome</name>
    <dbReference type="NCBI Taxonomy" id="412755"/>
    <lineage>
        <taxon>unclassified sequences</taxon>
        <taxon>metagenomes</taxon>
        <taxon>ecological metagenomes</taxon>
    </lineage>
</organism>
<reference evidence="1" key="1">
    <citation type="journal article" date="2014" name="Front. Microbiol.">
        <title>High frequency of phylogenetically diverse reductive dehalogenase-homologous genes in deep subseafloor sedimentary metagenomes.</title>
        <authorList>
            <person name="Kawai M."/>
            <person name="Futagami T."/>
            <person name="Toyoda A."/>
            <person name="Takaki Y."/>
            <person name="Nishi S."/>
            <person name="Hori S."/>
            <person name="Arai W."/>
            <person name="Tsubouchi T."/>
            <person name="Morono Y."/>
            <person name="Uchiyama I."/>
            <person name="Ito T."/>
            <person name="Fujiyama A."/>
            <person name="Inagaki F."/>
            <person name="Takami H."/>
        </authorList>
    </citation>
    <scope>NUCLEOTIDE SEQUENCE</scope>
    <source>
        <strain evidence="1">Expedition CK06-06</strain>
    </source>
</reference>
<accession>X0VN56</accession>
<name>X0VN56_9ZZZZ</name>